<comment type="similarity">
    <text evidence="2 6">Belongs to the DP1 family.</text>
</comment>
<protein>
    <recommendedName>
        <fullName evidence="10">Receptor expression-enhancing protein</fullName>
    </recommendedName>
</protein>
<name>A0A1V9ZEI8_ACHHY</name>
<dbReference type="GO" id="GO:0016020">
    <property type="term" value="C:membrane"/>
    <property type="evidence" value="ECO:0007669"/>
    <property type="project" value="UniProtKB-SubCell"/>
</dbReference>
<evidence type="ECO:0000256" key="7">
    <source>
        <dbReference type="SAM" id="Phobius"/>
    </source>
</evidence>
<evidence type="ECO:0000313" key="8">
    <source>
        <dbReference type="EMBL" id="OQR96403.1"/>
    </source>
</evidence>
<dbReference type="InterPro" id="IPR004345">
    <property type="entry name" value="TB2_DP1_HVA22"/>
</dbReference>
<dbReference type="Pfam" id="PF03134">
    <property type="entry name" value="TB2_DP1_HVA22"/>
    <property type="match status" value="1"/>
</dbReference>
<gene>
    <name evidence="8" type="ORF">ACHHYP_15843</name>
</gene>
<keyword evidence="3 7" id="KW-0812">Transmembrane</keyword>
<dbReference type="EMBL" id="JNBR01000145">
    <property type="protein sequence ID" value="OQR96403.1"/>
    <property type="molecule type" value="Genomic_DNA"/>
</dbReference>
<comment type="caution">
    <text evidence="8">The sequence shown here is derived from an EMBL/GenBank/DDBJ whole genome shotgun (WGS) entry which is preliminary data.</text>
</comment>
<evidence type="ECO:0008006" key="10">
    <source>
        <dbReference type="Google" id="ProtNLM"/>
    </source>
</evidence>
<organism evidence="8 9">
    <name type="scientific">Achlya hypogyna</name>
    <name type="common">Oomycete</name>
    <name type="synonym">Protoachlya hypogyna</name>
    <dbReference type="NCBI Taxonomy" id="1202772"/>
    <lineage>
        <taxon>Eukaryota</taxon>
        <taxon>Sar</taxon>
        <taxon>Stramenopiles</taxon>
        <taxon>Oomycota</taxon>
        <taxon>Saprolegniomycetes</taxon>
        <taxon>Saprolegniales</taxon>
        <taxon>Achlyaceae</taxon>
        <taxon>Achlya</taxon>
    </lineage>
</organism>
<accession>A0A1V9ZEI8</accession>
<keyword evidence="4 7" id="KW-1133">Transmembrane helix</keyword>
<dbReference type="STRING" id="1202772.A0A1V9ZEI8"/>
<comment type="subcellular location">
    <subcellularLocation>
        <location evidence="1 6">Membrane</location>
        <topology evidence="1 6">Multi-pass membrane protein</topology>
    </subcellularLocation>
</comment>
<dbReference type="OrthoDB" id="10009287at2759"/>
<reference evidence="8 9" key="1">
    <citation type="journal article" date="2014" name="Genome Biol. Evol.">
        <title>The secreted proteins of Achlya hypogyna and Thraustotheca clavata identify the ancestral oomycete secretome and reveal gene acquisitions by horizontal gene transfer.</title>
        <authorList>
            <person name="Misner I."/>
            <person name="Blouin N."/>
            <person name="Leonard G."/>
            <person name="Richards T.A."/>
            <person name="Lane C.E."/>
        </authorList>
    </citation>
    <scope>NUCLEOTIDE SEQUENCE [LARGE SCALE GENOMIC DNA]</scope>
    <source>
        <strain evidence="8 9">ATCC 48635</strain>
    </source>
</reference>
<evidence type="ECO:0000256" key="1">
    <source>
        <dbReference type="ARBA" id="ARBA00004141"/>
    </source>
</evidence>
<sequence>MDKAVAQLRETLEAWDLQALDEAEERLGIDKVYIFLALVVATYVVLVGGVGTGFLATVLGFIYPGYASFRVLQKPDLVRKSETRLWLMYWIVFACFKLAEGLVFDRLLSSVPNYNSFKLIAIGALFIPSTRRTCMFYNQYLVPLLKPTESTVDKLLREAKFGVDCATSDVGESKLFQGIARFLQKKASKPKQS</sequence>
<keyword evidence="9" id="KW-1185">Reference proteome</keyword>
<proteinExistence type="inferred from homology"/>
<keyword evidence="5 7" id="KW-0472">Membrane</keyword>
<feature type="transmembrane region" description="Helical" evidence="7">
    <location>
        <begin position="86"/>
        <end position="108"/>
    </location>
</feature>
<dbReference type="AlphaFoldDB" id="A0A1V9ZEI8"/>
<evidence type="ECO:0000256" key="2">
    <source>
        <dbReference type="ARBA" id="ARBA00008573"/>
    </source>
</evidence>
<feature type="transmembrane region" description="Helical" evidence="7">
    <location>
        <begin position="33"/>
        <end position="66"/>
    </location>
</feature>
<dbReference type="Proteomes" id="UP000243579">
    <property type="component" value="Unassembled WGS sequence"/>
</dbReference>
<dbReference type="PANTHER" id="PTHR12300">
    <property type="entry name" value="HVA22-LIKE PROTEINS"/>
    <property type="match status" value="1"/>
</dbReference>
<evidence type="ECO:0000256" key="3">
    <source>
        <dbReference type="ARBA" id="ARBA00022692"/>
    </source>
</evidence>
<evidence type="ECO:0000256" key="5">
    <source>
        <dbReference type="ARBA" id="ARBA00023136"/>
    </source>
</evidence>
<evidence type="ECO:0000313" key="9">
    <source>
        <dbReference type="Proteomes" id="UP000243579"/>
    </source>
</evidence>
<dbReference type="PANTHER" id="PTHR12300:SF161">
    <property type="entry name" value="RECEPTOR EXPRESSION-ENHANCING PROTEIN"/>
    <property type="match status" value="1"/>
</dbReference>
<evidence type="ECO:0000256" key="4">
    <source>
        <dbReference type="ARBA" id="ARBA00022989"/>
    </source>
</evidence>
<evidence type="ECO:0000256" key="6">
    <source>
        <dbReference type="RuleBase" id="RU362006"/>
    </source>
</evidence>